<keyword evidence="1" id="KW-1133">Transmembrane helix</keyword>
<dbReference type="EMBL" id="JWHL01000009">
    <property type="protein sequence ID" value="MBR1369194.1"/>
    <property type="molecule type" value="Genomic_DNA"/>
</dbReference>
<reference evidence="2" key="1">
    <citation type="submission" date="2014-12" db="EMBL/GenBank/DDBJ databases">
        <authorList>
            <person name="Huang H.-H."/>
            <person name="Chen S.-C."/>
            <person name="Lai M.-C."/>
        </authorList>
    </citation>
    <scope>NUCLEOTIDE SEQUENCE</scope>
    <source>
        <strain evidence="2">K1F9705b</strain>
    </source>
</reference>
<dbReference type="Gene3D" id="2.130.10.10">
    <property type="entry name" value="YVTN repeat-like/Quinoprotein amine dehydrogenase"/>
    <property type="match status" value="1"/>
</dbReference>
<name>A0A8J7W6F1_9EURY</name>
<dbReference type="OrthoDB" id="98274at2157"/>
<dbReference type="PANTHER" id="PTHR42754:SF1">
    <property type="entry name" value="LIPOPROTEIN"/>
    <property type="match status" value="1"/>
</dbReference>
<evidence type="ECO:0000313" key="3">
    <source>
        <dbReference type="Proteomes" id="UP000730161"/>
    </source>
</evidence>
<organism evidence="2 3">
    <name type="scientific">Methanocalculus chunghsingensis</name>
    <dbReference type="NCBI Taxonomy" id="156457"/>
    <lineage>
        <taxon>Archaea</taxon>
        <taxon>Methanobacteriati</taxon>
        <taxon>Methanobacteriota</taxon>
        <taxon>Stenosarchaea group</taxon>
        <taxon>Methanomicrobia</taxon>
        <taxon>Methanomicrobiales</taxon>
        <taxon>Methanocalculaceae</taxon>
        <taxon>Methanocalculus</taxon>
    </lineage>
</organism>
<evidence type="ECO:0000313" key="2">
    <source>
        <dbReference type="EMBL" id="MBR1369194.1"/>
    </source>
</evidence>
<accession>A0A8J7W6F1</accession>
<dbReference type="InterPro" id="IPR011047">
    <property type="entry name" value="Quinoprotein_ADH-like_sf"/>
</dbReference>
<proteinExistence type="predicted"/>
<evidence type="ECO:0000256" key="1">
    <source>
        <dbReference type="SAM" id="Phobius"/>
    </source>
</evidence>
<dbReference type="InterPro" id="IPR015943">
    <property type="entry name" value="WD40/YVTN_repeat-like_dom_sf"/>
</dbReference>
<gene>
    <name evidence="2" type="ORF">RJ53_06675</name>
</gene>
<dbReference type="SUPFAM" id="SSF50998">
    <property type="entry name" value="Quinoprotein alcohol dehydrogenase-like"/>
    <property type="match status" value="1"/>
</dbReference>
<keyword evidence="1" id="KW-0812">Transmembrane</keyword>
<keyword evidence="3" id="KW-1185">Reference proteome</keyword>
<keyword evidence="1" id="KW-0472">Membrane</keyword>
<dbReference type="AlphaFoldDB" id="A0A8J7W6F1"/>
<feature type="transmembrane region" description="Helical" evidence="1">
    <location>
        <begin position="389"/>
        <end position="410"/>
    </location>
</feature>
<protein>
    <submittedName>
        <fullName evidence="2">Uncharacterized protein</fullName>
    </submittedName>
</protein>
<dbReference type="Proteomes" id="UP000730161">
    <property type="component" value="Unassembled WGS sequence"/>
</dbReference>
<comment type="caution">
    <text evidence="2">The sequence shown here is derived from an EMBL/GenBank/DDBJ whole genome shotgun (WGS) entry which is preliminary data.</text>
</comment>
<sequence length="416" mass="44615">MYARSSLQGIGLIALLSVLLLALPGPVSAGDLFIHERENQTYAIGVYTDIFAIEESRDGTLILGGYTSVQNTDENAFLMRTGTDREMQWHELYPGSRIVAIKALDDGRIISASLDEWVHPESPIAAITGSGYLQMTEDDGAVIWREELPGDAPAAILINDDAIILVGWTWPPAGDPEAVSGFFSRYDLTGTLLERTEYPDVAVHDILETGDGGYVIVGNTGDPGTAVSVQYGHFTKIRADGEVEWRETYEDRSLFAITQMSDGYLLAGGTMPYGFQEGQAWALGVSSDGDLLWEEKLQGYAAYRVTPYGDEFLIAGATGPGNPLILTIQADGSVTSSHRLLNADGRFTAIAPLSDGSVAVGGWSRHTGGVDGWLLVFDPSLVPQEPQPAGAAGFTLITAALGLSGAAVWLRRREGR</sequence>
<dbReference type="PANTHER" id="PTHR42754">
    <property type="entry name" value="ENDOGLUCANASE"/>
    <property type="match status" value="1"/>
</dbReference>
<dbReference type="RefSeq" id="WP_211530885.1">
    <property type="nucleotide sequence ID" value="NZ_JWHL01000009.1"/>
</dbReference>